<reference evidence="3" key="1">
    <citation type="submission" date="2018-09" db="EMBL/GenBank/DDBJ databases">
        <title>Acidovorax cavernicola nov. sp. isolated from Gruta de las Maravillas (Aracena, Spain).</title>
        <authorList>
            <person name="Jurado V."/>
            <person name="Gutierrez-Patricio S."/>
            <person name="Gonzalez-Pimentel J.L."/>
            <person name="Miller A.Z."/>
            <person name="Laiz L."/>
            <person name="Saiz-Jimenez C."/>
        </authorList>
    </citation>
    <scope>NUCLEOTIDE SEQUENCE [LARGE SCALE GENOMIC DNA]</scope>
    <source>
        <strain evidence="3">1011MAR3C25</strain>
    </source>
</reference>
<dbReference type="EMBL" id="QZCG01000009">
    <property type="protein sequence ID" value="RJE84009.1"/>
    <property type="molecule type" value="Genomic_DNA"/>
</dbReference>
<dbReference type="RefSeq" id="WP_119749716.1">
    <property type="nucleotide sequence ID" value="NZ_QZCG01000009.1"/>
</dbReference>
<sequence>MVQRNETMAKRPEHQGVRSATAYAKTDAQYGAGTSPANALGTAAEEMSSPTDRENIRFNVLRNALYHTARRRTMERWNRIFNFLVIALGTAAVGNALVDWGVQAYWGGMAVAITGALQLVLDFGGQARNHQLLQRDYYLLLADIEEILEATEEQRASWQGRMIRITADEPPMLRAIDAKAYNDAIDATGYYDEDQRLVVSFWDRLAGSYWAFEGKQYPKICEIKAKKAMPET</sequence>
<evidence type="ECO:0000256" key="1">
    <source>
        <dbReference type="SAM" id="Phobius"/>
    </source>
</evidence>
<dbReference type="AlphaFoldDB" id="A0A418SSY3"/>
<accession>A0A418SSY3</accession>
<evidence type="ECO:0000313" key="3">
    <source>
        <dbReference type="Proteomes" id="UP000284202"/>
    </source>
</evidence>
<keyword evidence="1" id="KW-1133">Transmembrane helix</keyword>
<comment type="caution">
    <text evidence="2">The sequence shown here is derived from an EMBL/GenBank/DDBJ whole genome shotgun (WGS) entry which is preliminary data.</text>
</comment>
<proteinExistence type="predicted"/>
<keyword evidence="3" id="KW-1185">Reference proteome</keyword>
<dbReference type="OrthoDB" id="8103752at2"/>
<protein>
    <recommendedName>
        <fullName evidence="4">SMODS and SLOG-associating 2TM effector domain-containing protein</fullName>
    </recommendedName>
</protein>
<gene>
    <name evidence="2" type="ORF">D3P04_13410</name>
</gene>
<name>A0A418SSY3_9RHOB</name>
<evidence type="ECO:0008006" key="4">
    <source>
        <dbReference type="Google" id="ProtNLM"/>
    </source>
</evidence>
<organism evidence="2 3">
    <name type="scientific">Paracoccus onubensis</name>
    <dbReference type="NCBI Taxonomy" id="1675788"/>
    <lineage>
        <taxon>Bacteria</taxon>
        <taxon>Pseudomonadati</taxon>
        <taxon>Pseudomonadota</taxon>
        <taxon>Alphaproteobacteria</taxon>
        <taxon>Rhodobacterales</taxon>
        <taxon>Paracoccaceae</taxon>
        <taxon>Paracoccus</taxon>
    </lineage>
</organism>
<keyword evidence="1" id="KW-0812">Transmembrane</keyword>
<feature type="transmembrane region" description="Helical" evidence="1">
    <location>
        <begin position="104"/>
        <end position="125"/>
    </location>
</feature>
<dbReference type="Proteomes" id="UP000284202">
    <property type="component" value="Unassembled WGS sequence"/>
</dbReference>
<evidence type="ECO:0000313" key="2">
    <source>
        <dbReference type="EMBL" id="RJE84009.1"/>
    </source>
</evidence>
<feature type="transmembrane region" description="Helical" evidence="1">
    <location>
        <begin position="80"/>
        <end position="98"/>
    </location>
</feature>
<keyword evidence="1" id="KW-0472">Membrane</keyword>